<reference evidence="5" key="1">
    <citation type="submission" date="2025-08" db="UniProtKB">
        <authorList>
            <consortium name="Ensembl"/>
        </authorList>
    </citation>
    <scope>IDENTIFICATION</scope>
</reference>
<dbReference type="SUPFAM" id="SSF48726">
    <property type="entry name" value="Immunoglobulin"/>
    <property type="match status" value="1"/>
</dbReference>
<evidence type="ECO:0000256" key="1">
    <source>
        <dbReference type="SAM" id="MobiDB-lite"/>
    </source>
</evidence>
<feature type="signal peptide" evidence="2">
    <location>
        <begin position="1"/>
        <end position="18"/>
    </location>
</feature>
<reference evidence="5" key="2">
    <citation type="submission" date="2025-09" db="UniProtKB">
        <authorList>
            <consortium name="Ensembl"/>
        </authorList>
    </citation>
    <scope>IDENTIFICATION</scope>
</reference>
<feature type="domain" description="Immunoglobulin" evidence="4">
    <location>
        <begin position="31"/>
        <end position="134"/>
    </location>
</feature>
<feature type="region of interest" description="Disordered" evidence="1">
    <location>
        <begin position="169"/>
        <end position="235"/>
    </location>
</feature>
<dbReference type="PANTHER" id="PTHR23267">
    <property type="entry name" value="IMMUNOGLOBULIN LIGHT CHAIN"/>
    <property type="match status" value="1"/>
</dbReference>
<dbReference type="InterPro" id="IPR036179">
    <property type="entry name" value="Ig-like_dom_sf"/>
</dbReference>
<evidence type="ECO:0000256" key="2">
    <source>
        <dbReference type="SAM" id="SignalP"/>
    </source>
</evidence>
<organism evidence="5 6">
    <name type="scientific">Monodon monoceros</name>
    <name type="common">Narwhal</name>
    <name type="synonym">Ceratodon monodon</name>
    <dbReference type="NCBI Taxonomy" id="40151"/>
    <lineage>
        <taxon>Eukaryota</taxon>
        <taxon>Metazoa</taxon>
        <taxon>Chordata</taxon>
        <taxon>Craniata</taxon>
        <taxon>Vertebrata</taxon>
        <taxon>Euteleostomi</taxon>
        <taxon>Mammalia</taxon>
        <taxon>Eutheria</taxon>
        <taxon>Laurasiatheria</taxon>
        <taxon>Artiodactyla</taxon>
        <taxon>Whippomorpha</taxon>
        <taxon>Cetacea</taxon>
        <taxon>Odontoceti</taxon>
        <taxon>Monodontidae</taxon>
        <taxon>Monodon</taxon>
    </lineage>
</organism>
<dbReference type="Proteomes" id="UP000694561">
    <property type="component" value="Unplaced"/>
</dbReference>
<feature type="domain" description="Immunoglobulin V-set" evidence="3">
    <location>
        <begin position="41"/>
        <end position="111"/>
    </location>
</feature>
<dbReference type="Gene3D" id="2.60.40.10">
    <property type="entry name" value="Immunoglobulins"/>
    <property type="match status" value="1"/>
</dbReference>
<dbReference type="SMART" id="SM00409">
    <property type="entry name" value="IG"/>
    <property type="match status" value="1"/>
</dbReference>
<dbReference type="AlphaFoldDB" id="A0A8C6F325"/>
<protein>
    <recommendedName>
        <fullName evidence="7">Immunoglobulin V-set domain-containing protein</fullName>
    </recommendedName>
</protein>
<dbReference type="Ensembl" id="ENSMMNT00015007335.1">
    <property type="protein sequence ID" value="ENSMMNP00015006716.1"/>
    <property type="gene ID" value="ENSMMNG00015004997.1"/>
</dbReference>
<dbReference type="Pfam" id="PF07686">
    <property type="entry name" value="V-set"/>
    <property type="match status" value="1"/>
</dbReference>
<dbReference type="InterPro" id="IPR050150">
    <property type="entry name" value="IgV_Light_Chain"/>
</dbReference>
<dbReference type="InterPro" id="IPR013783">
    <property type="entry name" value="Ig-like_fold"/>
</dbReference>
<name>A0A8C6F325_MONMO</name>
<evidence type="ECO:0000259" key="3">
    <source>
        <dbReference type="SMART" id="SM00406"/>
    </source>
</evidence>
<feature type="chain" id="PRO_5034675580" description="Immunoglobulin V-set domain-containing protein" evidence="2">
    <location>
        <begin position="19"/>
        <end position="235"/>
    </location>
</feature>
<dbReference type="InterPro" id="IPR013106">
    <property type="entry name" value="Ig_V-set"/>
</dbReference>
<keyword evidence="2" id="KW-0732">Signal</keyword>
<evidence type="ECO:0000313" key="5">
    <source>
        <dbReference type="Ensembl" id="ENSMMNP00015006716.1"/>
    </source>
</evidence>
<keyword evidence="6" id="KW-1185">Reference proteome</keyword>
<sequence length="235" mass="25421">MAWALLLVTLLTQDTGEGTGRIVSSYELTQSPSVSVSLGQTTRITCGGNNIGSKYVQRYQQKPGPVLVVYGDGNRPSGIPDWISGSKSGNMVTLTISGVRAEDEGDYYYQSYDSSYNPHGDTGRWRSETLTSLPGRALTPPASEQLEGRPEAWASSLVLARTVCKWTPAEPGVRFSPKSQGGRPMSQRPRQGEGGLYLPWPFVPPRPTRGGPPASLSPQVQMLMSSRNTPGHPQK</sequence>
<feature type="compositionally biased region" description="Polar residues" evidence="1">
    <location>
        <begin position="216"/>
        <end position="235"/>
    </location>
</feature>
<evidence type="ECO:0000259" key="4">
    <source>
        <dbReference type="SMART" id="SM00409"/>
    </source>
</evidence>
<evidence type="ECO:0000313" key="6">
    <source>
        <dbReference type="Proteomes" id="UP000694561"/>
    </source>
</evidence>
<dbReference type="SMART" id="SM00406">
    <property type="entry name" value="IGv"/>
    <property type="match status" value="1"/>
</dbReference>
<dbReference type="InterPro" id="IPR003599">
    <property type="entry name" value="Ig_sub"/>
</dbReference>
<accession>A0A8C6F325</accession>
<proteinExistence type="predicted"/>
<dbReference type="GeneTree" id="ENSGT00940000153120"/>
<evidence type="ECO:0008006" key="7">
    <source>
        <dbReference type="Google" id="ProtNLM"/>
    </source>
</evidence>